<dbReference type="PATRIC" id="fig|1230458.4.peg.2814"/>
<dbReference type="EMBL" id="AOIL01000049">
    <property type="protein sequence ID" value="ELY89400.1"/>
    <property type="molecule type" value="Genomic_DNA"/>
</dbReference>
<dbReference type="AlphaFoldDB" id="L9ZSD7"/>
<dbReference type="Proteomes" id="UP000011648">
    <property type="component" value="Unassembled WGS sequence"/>
</dbReference>
<protein>
    <submittedName>
        <fullName evidence="2">Flagella cluster protein</fullName>
    </submittedName>
</protein>
<dbReference type="STRING" id="1230458.C484_13935"/>
<feature type="compositionally biased region" description="Polar residues" evidence="1">
    <location>
        <begin position="74"/>
        <end position="99"/>
    </location>
</feature>
<feature type="region of interest" description="Disordered" evidence="1">
    <location>
        <begin position="1"/>
        <end position="160"/>
    </location>
</feature>
<proteinExistence type="predicted"/>
<keyword evidence="2" id="KW-0966">Cell projection</keyword>
<keyword evidence="2" id="KW-0282">Flagellum</keyword>
<dbReference type="OrthoDB" id="177137at2157"/>
<keyword evidence="2" id="KW-0969">Cilium</keyword>
<dbReference type="RefSeq" id="WP_006826478.1">
    <property type="nucleotide sequence ID" value="NZ_AOIL01000049.1"/>
</dbReference>
<evidence type="ECO:0000313" key="3">
    <source>
        <dbReference type="Proteomes" id="UP000011648"/>
    </source>
</evidence>
<feature type="compositionally biased region" description="Low complexity" evidence="1">
    <location>
        <begin position="100"/>
        <end position="117"/>
    </location>
</feature>
<evidence type="ECO:0000256" key="1">
    <source>
        <dbReference type="SAM" id="MobiDB-lite"/>
    </source>
</evidence>
<keyword evidence="3" id="KW-1185">Reference proteome</keyword>
<dbReference type="InterPro" id="IPR055923">
    <property type="entry name" value="DUF7500"/>
</dbReference>
<feature type="compositionally biased region" description="Low complexity" evidence="1">
    <location>
        <begin position="125"/>
        <end position="141"/>
    </location>
</feature>
<name>L9ZSD7_9EURY</name>
<reference evidence="2 3" key="1">
    <citation type="journal article" date="2014" name="PLoS Genet.">
        <title>Phylogenetically driven sequencing of extremely halophilic archaea reveals strategies for static and dynamic osmo-response.</title>
        <authorList>
            <person name="Becker E.A."/>
            <person name="Seitzer P.M."/>
            <person name="Tritt A."/>
            <person name="Larsen D."/>
            <person name="Krusor M."/>
            <person name="Yao A.I."/>
            <person name="Wu D."/>
            <person name="Madern D."/>
            <person name="Eisen J.A."/>
            <person name="Darling A.E."/>
            <person name="Facciotti M.T."/>
        </authorList>
    </citation>
    <scope>NUCLEOTIDE SEQUENCE [LARGE SCALE GENOMIC DNA]</scope>
    <source>
        <strain evidence="2 3">DSM 12281</strain>
    </source>
</reference>
<accession>L9ZSD7</accession>
<comment type="caution">
    <text evidence="2">The sequence shown here is derived from an EMBL/GenBank/DDBJ whole genome shotgun (WGS) entry which is preliminary data.</text>
</comment>
<gene>
    <name evidence="2" type="ORF">C484_13935</name>
</gene>
<organism evidence="2 3">
    <name type="scientific">Natrialba taiwanensis DSM 12281</name>
    <dbReference type="NCBI Taxonomy" id="1230458"/>
    <lineage>
        <taxon>Archaea</taxon>
        <taxon>Methanobacteriati</taxon>
        <taxon>Methanobacteriota</taxon>
        <taxon>Stenosarchaea group</taxon>
        <taxon>Halobacteria</taxon>
        <taxon>Halobacteriales</taxon>
        <taxon>Natrialbaceae</taxon>
        <taxon>Natrialba</taxon>
    </lineage>
</organism>
<evidence type="ECO:0000313" key="2">
    <source>
        <dbReference type="EMBL" id="ELY89400.1"/>
    </source>
</evidence>
<sequence>MTDSNEGDTPDPKENADVPPVLPGEQPSGTKGGGALSPEDLDFTDSPYVAEVSDSRYVVSADHSPPDVTEHSSRPTSNQDSPQPQTHSQSHKQGQPQNHPSQPAREQQQQNQTQEPGQQPPDTQPQPQRQPQSQPQSQSQPQQPPSQPQQHHPQHPPSPEHARSILAAELDRSDARLAVDIVSQFGADTVRHRTASDDVVGTFDNLVLWYAQHVARKTPTMQTASLLLSKSEFSPAITPSQVREAAINNGLDESATIGEFIAELE</sequence>
<dbReference type="Pfam" id="PF24332">
    <property type="entry name" value="DUF7500"/>
    <property type="match status" value="2"/>
</dbReference>
<feature type="compositionally biased region" description="Basic and acidic residues" evidence="1">
    <location>
        <begin position="64"/>
        <end position="73"/>
    </location>
</feature>